<dbReference type="Proteomes" id="UP000295509">
    <property type="component" value="Unassembled WGS sequence"/>
</dbReference>
<dbReference type="OrthoDB" id="9802846at2"/>
<evidence type="ECO:0000313" key="2">
    <source>
        <dbReference type="EMBL" id="TDY50905.1"/>
    </source>
</evidence>
<dbReference type="SUPFAM" id="SSF160719">
    <property type="entry name" value="gpW/gp25-like"/>
    <property type="match status" value="1"/>
</dbReference>
<dbReference type="AlphaFoldDB" id="A0A4R8LVP2"/>
<dbReference type="Pfam" id="PF04965">
    <property type="entry name" value="GPW_gp25"/>
    <property type="match status" value="1"/>
</dbReference>
<feature type="domain" description="IraD/Gp25-like" evidence="1">
    <location>
        <begin position="21"/>
        <end position="100"/>
    </location>
</feature>
<evidence type="ECO:0000259" key="1">
    <source>
        <dbReference type="Pfam" id="PF04965"/>
    </source>
</evidence>
<gene>
    <name evidence="2" type="ORF">BX592_108142</name>
</gene>
<comment type="caution">
    <text evidence="2">The sequence shown here is derived from an EMBL/GenBank/DDBJ whole genome shotgun (WGS) entry which is preliminary data.</text>
</comment>
<name>A0A4R8LVP2_9BURK</name>
<organism evidence="2 3">
    <name type="scientific">Paraburkholderia rhizosphaerae</name>
    <dbReference type="NCBI Taxonomy" id="480658"/>
    <lineage>
        <taxon>Bacteria</taxon>
        <taxon>Pseudomonadati</taxon>
        <taxon>Pseudomonadota</taxon>
        <taxon>Betaproteobacteria</taxon>
        <taxon>Burkholderiales</taxon>
        <taxon>Burkholderiaceae</taxon>
        <taxon>Paraburkholderia</taxon>
    </lineage>
</organism>
<dbReference type="Gene3D" id="3.10.450.40">
    <property type="match status" value="1"/>
</dbReference>
<dbReference type="RefSeq" id="WP_134192138.1">
    <property type="nucleotide sequence ID" value="NZ_JBHLUW010000003.1"/>
</dbReference>
<reference evidence="2 3" key="1">
    <citation type="submission" date="2019-03" db="EMBL/GenBank/DDBJ databases">
        <title>Genomic Encyclopedia of Type Strains, Phase III (KMG-III): the genomes of soil and plant-associated and newly described type strains.</title>
        <authorList>
            <person name="Whitman W."/>
        </authorList>
    </citation>
    <scope>NUCLEOTIDE SEQUENCE [LARGE SCALE GENOMIC DNA]</scope>
    <source>
        <strain evidence="2 3">LMG 29544</strain>
    </source>
</reference>
<sequence>MNLIFPYQFDHRGRTGASVDDTHIRDLIEQVLFTRPGERVMLPEFGSGVAQLVLAPNALELASATRLLIQSALQRWLGELIVVQDVSVEPNGATLFITVTWRAVQDSQWQTQSFPHPMGSAQ</sequence>
<keyword evidence="3" id="KW-1185">Reference proteome</keyword>
<proteinExistence type="predicted"/>
<dbReference type="InterPro" id="IPR007048">
    <property type="entry name" value="IraD/Gp25-like"/>
</dbReference>
<protein>
    <recommendedName>
        <fullName evidence="1">IraD/Gp25-like domain-containing protein</fullName>
    </recommendedName>
</protein>
<accession>A0A4R8LVP2</accession>
<dbReference type="EMBL" id="SORE01000008">
    <property type="protein sequence ID" value="TDY50905.1"/>
    <property type="molecule type" value="Genomic_DNA"/>
</dbReference>
<evidence type="ECO:0000313" key="3">
    <source>
        <dbReference type="Proteomes" id="UP000295509"/>
    </source>
</evidence>